<evidence type="ECO:0000313" key="3">
    <source>
        <dbReference type="EMBL" id="VUX62939.1"/>
    </source>
</evidence>
<accession>A0A174FZJ4</accession>
<dbReference type="Gene3D" id="1.10.10.10">
    <property type="entry name" value="Winged helix-like DNA-binding domain superfamily/Winged helix DNA-binding domain"/>
    <property type="match status" value="1"/>
</dbReference>
<dbReference type="InterPro" id="IPR036388">
    <property type="entry name" value="WH-like_DNA-bd_sf"/>
</dbReference>
<dbReference type="InterPro" id="IPR052509">
    <property type="entry name" value="Metal_resp_DNA-bind_regulator"/>
</dbReference>
<dbReference type="InterPro" id="IPR036390">
    <property type="entry name" value="WH_DNA-bd_sf"/>
</dbReference>
<dbReference type="Proteomes" id="UP000366766">
    <property type="component" value="Unassembled WGS sequence"/>
</dbReference>
<dbReference type="Proteomes" id="UP000095431">
    <property type="component" value="Unassembled WGS sequence"/>
</dbReference>
<gene>
    <name evidence="3" type="ORF">BWLFYP14_00688</name>
    <name evidence="2" type="ORF">ERS852478_03151</name>
</gene>
<dbReference type="SUPFAM" id="SSF46785">
    <property type="entry name" value="Winged helix' DNA-binding domain"/>
    <property type="match status" value="1"/>
</dbReference>
<evidence type="ECO:0000313" key="5">
    <source>
        <dbReference type="Proteomes" id="UP000366766"/>
    </source>
</evidence>
<proteinExistence type="predicted"/>
<dbReference type="EMBL" id="CYZN01000027">
    <property type="protein sequence ID" value="CUO54837.1"/>
    <property type="molecule type" value="Genomic_DNA"/>
</dbReference>
<sequence>MSSIDLVILGIVLEKPQSAYDIQKDVEYHHFPRWTKISVPSIYRKVLQLSEKGYLHSNIVKGDKFADKAIYSITDQGRAYFKELMAACAAGPVPLLFDFNVVITNLNKMDKAEALELVSTLRRSIQSSVEANEGYAREFADIPLVGRTIFEQQQLLYRALMEWLDHFEGQFLKE</sequence>
<dbReference type="PANTHER" id="PTHR33169:SF14">
    <property type="entry name" value="TRANSCRIPTIONAL REGULATOR RV3488"/>
    <property type="match status" value="1"/>
</dbReference>
<dbReference type="RefSeq" id="WP_055201204.1">
    <property type="nucleotide sequence ID" value="NZ_AP031426.1"/>
</dbReference>
<evidence type="ECO:0000313" key="4">
    <source>
        <dbReference type="Proteomes" id="UP000095431"/>
    </source>
</evidence>
<dbReference type="PANTHER" id="PTHR33169">
    <property type="entry name" value="PADR-FAMILY TRANSCRIPTIONAL REGULATOR"/>
    <property type="match status" value="1"/>
</dbReference>
<keyword evidence="5" id="KW-1185">Reference proteome</keyword>
<evidence type="ECO:0000259" key="1">
    <source>
        <dbReference type="Pfam" id="PF03551"/>
    </source>
</evidence>
<organism evidence="2 4">
    <name type="scientific">Blautia wexlerae</name>
    <dbReference type="NCBI Taxonomy" id="418240"/>
    <lineage>
        <taxon>Bacteria</taxon>
        <taxon>Bacillati</taxon>
        <taxon>Bacillota</taxon>
        <taxon>Clostridia</taxon>
        <taxon>Lachnospirales</taxon>
        <taxon>Lachnospiraceae</taxon>
        <taxon>Blautia</taxon>
    </lineage>
</organism>
<reference evidence="3 5" key="2">
    <citation type="submission" date="2019-07" db="EMBL/GenBank/DDBJ databases">
        <authorList>
            <person name="Chang H.-W."/>
            <person name="Raman A."/>
            <person name="Venkatesh S."/>
            <person name="Gehrig J."/>
        </authorList>
    </citation>
    <scope>NUCLEOTIDE SEQUENCE [LARGE SCALE GENOMIC DNA]</scope>
    <source>
        <strain evidence="3">Blautia_wexlerae_LFYP_14</strain>
    </source>
</reference>
<dbReference type="EMBL" id="CABHOF010000015">
    <property type="protein sequence ID" value="VUX62939.1"/>
    <property type="molecule type" value="Genomic_DNA"/>
</dbReference>
<dbReference type="AlphaFoldDB" id="A0A174FZJ4"/>
<dbReference type="InterPro" id="IPR005149">
    <property type="entry name" value="Tscrpt_reg_PadR_N"/>
</dbReference>
<feature type="domain" description="Transcription regulator PadR N-terminal" evidence="1">
    <location>
        <begin position="8"/>
        <end position="83"/>
    </location>
</feature>
<name>A0A174FZJ4_9FIRM</name>
<evidence type="ECO:0000313" key="2">
    <source>
        <dbReference type="EMBL" id="CUO54837.1"/>
    </source>
</evidence>
<protein>
    <submittedName>
        <fullName evidence="3">Transcriptional regulator PadR-like family protein</fullName>
    </submittedName>
    <submittedName>
        <fullName evidence="2">Transcriptional regulator, Acidobacterial, PadR-family</fullName>
    </submittedName>
</protein>
<dbReference type="Pfam" id="PF03551">
    <property type="entry name" value="PadR"/>
    <property type="match status" value="1"/>
</dbReference>
<reference evidence="2 4" key="1">
    <citation type="submission" date="2015-09" db="EMBL/GenBank/DDBJ databases">
        <authorList>
            <consortium name="Pathogen Informatics"/>
        </authorList>
    </citation>
    <scope>NUCLEOTIDE SEQUENCE [LARGE SCALE GENOMIC DNA]</scope>
    <source>
        <strain evidence="2 4">2789STDY5834863</strain>
    </source>
</reference>